<keyword evidence="8" id="KW-1185">Reference proteome</keyword>
<evidence type="ECO:0000256" key="5">
    <source>
        <dbReference type="SAM" id="Phobius"/>
    </source>
</evidence>
<feature type="domain" description="EamA" evidence="6">
    <location>
        <begin position="17"/>
        <end position="145"/>
    </location>
</feature>
<feature type="transmembrane region" description="Helical" evidence="5">
    <location>
        <begin position="128"/>
        <end position="148"/>
    </location>
</feature>
<dbReference type="GO" id="GO:0016020">
    <property type="term" value="C:membrane"/>
    <property type="evidence" value="ECO:0007669"/>
    <property type="project" value="UniProtKB-SubCell"/>
</dbReference>
<evidence type="ECO:0000256" key="3">
    <source>
        <dbReference type="ARBA" id="ARBA00022989"/>
    </source>
</evidence>
<dbReference type="EMBL" id="JAHTBI010000027">
    <property type="protein sequence ID" value="MBV6287084.1"/>
    <property type="molecule type" value="Genomic_DNA"/>
</dbReference>
<dbReference type="Pfam" id="PF00892">
    <property type="entry name" value="EamA"/>
    <property type="match status" value="2"/>
</dbReference>
<dbReference type="PANTHER" id="PTHR32322">
    <property type="entry name" value="INNER MEMBRANE TRANSPORTER"/>
    <property type="match status" value="1"/>
</dbReference>
<keyword evidence="4 5" id="KW-0472">Membrane</keyword>
<comment type="caution">
    <text evidence="7">The sequence shown here is derived from an EMBL/GenBank/DDBJ whole genome shotgun (WGS) entry which is preliminary data.</text>
</comment>
<feature type="transmembrane region" description="Helical" evidence="5">
    <location>
        <begin position="210"/>
        <end position="231"/>
    </location>
</feature>
<evidence type="ECO:0000313" key="8">
    <source>
        <dbReference type="Proteomes" id="UP001106592"/>
    </source>
</evidence>
<dbReference type="Proteomes" id="UP001106592">
    <property type="component" value="Unassembled WGS sequence"/>
</dbReference>
<evidence type="ECO:0000256" key="4">
    <source>
        <dbReference type="ARBA" id="ARBA00023136"/>
    </source>
</evidence>
<reference evidence="7" key="2">
    <citation type="journal article" date="2023" name="Plant Pathol.">
        <title>Dismantling and reorganizing Pseudomonas marginalis sensu#lato.</title>
        <authorList>
            <person name="Sawada H."/>
            <person name="Fujikawa T."/>
            <person name="Satou M."/>
        </authorList>
    </citation>
    <scope>NUCLEOTIDE SEQUENCE</scope>
    <source>
        <strain evidence="7">MAFF 301350</strain>
    </source>
</reference>
<dbReference type="InterPro" id="IPR000620">
    <property type="entry name" value="EamA_dom"/>
</dbReference>
<reference evidence="7" key="1">
    <citation type="journal article" date="2022" name="Int. J. Syst. Evol. Microbiol.">
        <title>Pseudomonas aegrilactucae sp. nov. and Pseudomonas morbosilactucae sp. nov., pathogens causing bacterial rot of lettuce in Japan.</title>
        <authorList>
            <person name="Sawada H."/>
            <person name="Fujikawa T."/>
            <person name="Satou M."/>
        </authorList>
    </citation>
    <scope>NUCLEOTIDE SEQUENCE</scope>
    <source>
        <strain evidence="7">MAFF 301350</strain>
    </source>
</reference>
<sequence>MNTRLSAALTTKKTQRVVILTAIALTAFAANSVLCRVALRHSAIDPISFSVIRLVSGALILWVILKFQRPVKKATGSWGGAVSLYVYAFAFSYAYLKLDTGTGALVLFGAVQLTMLGYGVLQGERMGVLALLGLVLAVTGLVVLLLPGSSAPPLTSVVIMLASGVAWGVYSILGKGLTDPLAATAGNFMMSVPLIMLTSLPFISSFHADVVGITSAVVSGTIASGAGYAIWYAAVRHLSSFRAATVQLTVPVIASIAGVLLLGETFTTRLGLSSLTVLGGIALVLSAKQTASLKPRD</sequence>
<gene>
    <name evidence="7" type="ORF">KUO17_08565</name>
</gene>
<name>A0A9Q2XJ23_9PSED</name>
<evidence type="ECO:0000256" key="1">
    <source>
        <dbReference type="ARBA" id="ARBA00004141"/>
    </source>
</evidence>
<feature type="transmembrane region" description="Helical" evidence="5">
    <location>
        <begin position="243"/>
        <end position="263"/>
    </location>
</feature>
<feature type="transmembrane region" description="Helical" evidence="5">
    <location>
        <begin position="102"/>
        <end position="121"/>
    </location>
</feature>
<dbReference type="AlphaFoldDB" id="A0A9Q2XJ23"/>
<feature type="transmembrane region" description="Helical" evidence="5">
    <location>
        <begin position="45"/>
        <end position="65"/>
    </location>
</feature>
<evidence type="ECO:0000259" key="6">
    <source>
        <dbReference type="Pfam" id="PF00892"/>
    </source>
</evidence>
<proteinExistence type="predicted"/>
<keyword evidence="2 5" id="KW-0812">Transmembrane</keyword>
<feature type="domain" description="EamA" evidence="6">
    <location>
        <begin position="156"/>
        <end position="285"/>
    </location>
</feature>
<feature type="transmembrane region" description="Helical" evidence="5">
    <location>
        <begin position="154"/>
        <end position="173"/>
    </location>
</feature>
<dbReference type="RefSeq" id="WP_186517030.1">
    <property type="nucleotide sequence ID" value="NZ_JAHTBI010000027.1"/>
</dbReference>
<evidence type="ECO:0000313" key="7">
    <source>
        <dbReference type="EMBL" id="MBV6287084.1"/>
    </source>
</evidence>
<dbReference type="SUPFAM" id="SSF103481">
    <property type="entry name" value="Multidrug resistance efflux transporter EmrE"/>
    <property type="match status" value="2"/>
</dbReference>
<feature type="transmembrane region" description="Helical" evidence="5">
    <location>
        <begin position="269"/>
        <end position="287"/>
    </location>
</feature>
<keyword evidence="3 5" id="KW-1133">Transmembrane helix</keyword>
<protein>
    <submittedName>
        <fullName evidence="7">DMT family transporter</fullName>
    </submittedName>
</protein>
<accession>A0A9Q2XJ23</accession>
<evidence type="ECO:0000256" key="2">
    <source>
        <dbReference type="ARBA" id="ARBA00022692"/>
    </source>
</evidence>
<dbReference type="InterPro" id="IPR037185">
    <property type="entry name" value="EmrE-like"/>
</dbReference>
<comment type="subcellular location">
    <subcellularLocation>
        <location evidence="1">Membrane</location>
        <topology evidence="1">Multi-pass membrane protein</topology>
    </subcellularLocation>
</comment>
<dbReference type="PANTHER" id="PTHR32322:SF9">
    <property type="entry name" value="AMINO-ACID METABOLITE EFFLUX PUMP-RELATED"/>
    <property type="match status" value="1"/>
</dbReference>
<organism evidence="7 8">
    <name type="scientific">Pseudomonas aegrilactucae</name>
    <dbReference type="NCBI Taxonomy" id="2854028"/>
    <lineage>
        <taxon>Bacteria</taxon>
        <taxon>Pseudomonadati</taxon>
        <taxon>Pseudomonadota</taxon>
        <taxon>Gammaproteobacteria</taxon>
        <taxon>Pseudomonadales</taxon>
        <taxon>Pseudomonadaceae</taxon>
        <taxon>Pseudomonas</taxon>
    </lineage>
</organism>
<dbReference type="InterPro" id="IPR050638">
    <property type="entry name" value="AA-Vitamin_Transporters"/>
</dbReference>
<feature type="transmembrane region" description="Helical" evidence="5">
    <location>
        <begin position="185"/>
        <end position="204"/>
    </location>
</feature>
<feature type="transmembrane region" description="Helical" evidence="5">
    <location>
        <begin position="77"/>
        <end position="96"/>
    </location>
</feature>